<reference evidence="2" key="1">
    <citation type="submission" date="2023-01" db="EMBL/GenBank/DDBJ databases">
        <title>Genome assembly of the deep-sea coral Lophelia pertusa.</title>
        <authorList>
            <person name="Herrera S."/>
            <person name="Cordes E."/>
        </authorList>
    </citation>
    <scope>NUCLEOTIDE SEQUENCE</scope>
    <source>
        <strain evidence="2">USNM1676648</strain>
        <tissue evidence="2">Polyp</tissue>
    </source>
</reference>
<dbReference type="EMBL" id="MU825409">
    <property type="protein sequence ID" value="KAJ7390897.1"/>
    <property type="molecule type" value="Genomic_DNA"/>
</dbReference>
<feature type="region of interest" description="Disordered" evidence="1">
    <location>
        <begin position="127"/>
        <end position="149"/>
    </location>
</feature>
<dbReference type="AlphaFoldDB" id="A0A9X0D843"/>
<proteinExistence type="predicted"/>
<gene>
    <name evidence="2" type="ORF">OS493_020917</name>
</gene>
<evidence type="ECO:0000313" key="2">
    <source>
        <dbReference type="EMBL" id="KAJ7390897.1"/>
    </source>
</evidence>
<evidence type="ECO:0000313" key="3">
    <source>
        <dbReference type="Proteomes" id="UP001163046"/>
    </source>
</evidence>
<dbReference type="Proteomes" id="UP001163046">
    <property type="component" value="Unassembled WGS sequence"/>
</dbReference>
<comment type="caution">
    <text evidence="2">The sequence shown here is derived from an EMBL/GenBank/DDBJ whole genome shotgun (WGS) entry which is preliminary data.</text>
</comment>
<feature type="compositionally biased region" description="Polar residues" evidence="1">
    <location>
        <begin position="127"/>
        <end position="143"/>
    </location>
</feature>
<evidence type="ECO:0000256" key="1">
    <source>
        <dbReference type="SAM" id="MobiDB-lite"/>
    </source>
</evidence>
<organism evidence="2 3">
    <name type="scientific">Desmophyllum pertusum</name>
    <dbReference type="NCBI Taxonomy" id="174260"/>
    <lineage>
        <taxon>Eukaryota</taxon>
        <taxon>Metazoa</taxon>
        <taxon>Cnidaria</taxon>
        <taxon>Anthozoa</taxon>
        <taxon>Hexacorallia</taxon>
        <taxon>Scleractinia</taxon>
        <taxon>Caryophylliina</taxon>
        <taxon>Caryophylliidae</taxon>
        <taxon>Desmophyllum</taxon>
    </lineage>
</organism>
<protein>
    <submittedName>
        <fullName evidence="2">Uncharacterized protein</fullName>
    </submittedName>
</protein>
<name>A0A9X0D843_9CNID</name>
<sequence length="149" mass="16970">MFNSCWREFHHSAQTQNLRLRRRVAHVQVKSGKTQKPSKVQVTSGKVKSLYSSLSKAWSTFEMATQEQKFLDRLFANDGIIPSLGIVEKDHFEIESNVKGLHQSAGDINSQVYDVNRRIRDHILQQQGSGSEKYTARTSTNIPSEGDDY</sequence>
<keyword evidence="3" id="KW-1185">Reference proteome</keyword>
<accession>A0A9X0D843</accession>